<evidence type="ECO:0000313" key="3">
    <source>
        <dbReference type="Proteomes" id="UP000253209"/>
    </source>
</evidence>
<dbReference type="InterPro" id="IPR032577">
    <property type="entry name" value="DUF4920"/>
</dbReference>
<name>A0A367GSI4_9SPHI</name>
<dbReference type="OrthoDB" id="129527at2"/>
<reference evidence="2 3" key="1">
    <citation type="submission" date="2018-05" db="EMBL/GenBank/DDBJ databases">
        <title>Mucilaginibacter hurinus sp. nov., isolated from briquette warehouse soil.</title>
        <authorList>
            <person name="Choi L."/>
        </authorList>
    </citation>
    <scope>NUCLEOTIDE SEQUENCE [LARGE SCALE GENOMIC DNA]</scope>
    <source>
        <strain evidence="2 3">ZR32</strain>
    </source>
</reference>
<protein>
    <submittedName>
        <fullName evidence="2">DUF4920 domain-containing protein</fullName>
    </submittedName>
</protein>
<dbReference type="Pfam" id="PF16267">
    <property type="entry name" value="DUF4920"/>
    <property type="match status" value="1"/>
</dbReference>
<evidence type="ECO:0000313" key="2">
    <source>
        <dbReference type="EMBL" id="RCH55796.1"/>
    </source>
</evidence>
<accession>A0A367GSI4</accession>
<keyword evidence="1" id="KW-0732">Signal</keyword>
<comment type="caution">
    <text evidence="2">The sequence shown here is derived from an EMBL/GenBank/DDBJ whole genome shotgun (WGS) entry which is preliminary data.</text>
</comment>
<dbReference type="EMBL" id="QGDC01000002">
    <property type="protein sequence ID" value="RCH55796.1"/>
    <property type="molecule type" value="Genomic_DNA"/>
</dbReference>
<dbReference type="Proteomes" id="UP000253209">
    <property type="component" value="Unassembled WGS sequence"/>
</dbReference>
<gene>
    <name evidence="2" type="ORF">DJ568_03305</name>
</gene>
<organism evidence="2 3">
    <name type="scientific">Mucilaginibacter hurinus</name>
    <dbReference type="NCBI Taxonomy" id="2201324"/>
    <lineage>
        <taxon>Bacteria</taxon>
        <taxon>Pseudomonadati</taxon>
        <taxon>Bacteroidota</taxon>
        <taxon>Sphingobacteriia</taxon>
        <taxon>Sphingobacteriales</taxon>
        <taxon>Sphingobacteriaceae</taxon>
        <taxon>Mucilaginibacter</taxon>
    </lineage>
</organism>
<feature type="signal peptide" evidence="1">
    <location>
        <begin position="1"/>
        <end position="18"/>
    </location>
</feature>
<keyword evidence="3" id="KW-1185">Reference proteome</keyword>
<dbReference type="AlphaFoldDB" id="A0A367GSI4"/>
<dbReference type="RefSeq" id="WP_114003831.1">
    <property type="nucleotide sequence ID" value="NZ_QGDC01000002.1"/>
</dbReference>
<feature type="chain" id="PRO_5016958625" evidence="1">
    <location>
        <begin position="19"/>
        <end position="156"/>
    </location>
</feature>
<evidence type="ECO:0000256" key="1">
    <source>
        <dbReference type="SAM" id="SignalP"/>
    </source>
</evidence>
<proteinExistence type="predicted"/>
<sequence length="156" mass="16735">MKTLVLLLNLCITASAFAQNVITPAAPGVTYGNKISAEKSITINQLKGKLATDSIYKGKLTGRVMEVCKEKGCFLTIAQQNGEPVTVKFANYSFFVPQSLVGKSVVVSGTAKIKTTPVERLQHVAKDLGKSQEEIAKITEPKKEVQIVADGVLVVN</sequence>